<dbReference type="EMBL" id="JAIVGD010000018">
    <property type="protein sequence ID" value="KAH0755698.1"/>
    <property type="molecule type" value="Genomic_DNA"/>
</dbReference>
<gene>
    <name evidence="1" type="ORF">KY290_025968</name>
</gene>
<comment type="caution">
    <text evidence="1">The sequence shown here is derived from an EMBL/GenBank/DDBJ whole genome shotgun (WGS) entry which is preliminary data.</text>
</comment>
<protein>
    <submittedName>
        <fullName evidence="1">Uncharacterized protein</fullName>
    </submittedName>
</protein>
<accession>A0ABQ7UW87</accession>
<proteinExistence type="predicted"/>
<organism evidence="1 2">
    <name type="scientific">Solanum tuberosum</name>
    <name type="common">Potato</name>
    <dbReference type="NCBI Taxonomy" id="4113"/>
    <lineage>
        <taxon>Eukaryota</taxon>
        <taxon>Viridiplantae</taxon>
        <taxon>Streptophyta</taxon>
        <taxon>Embryophyta</taxon>
        <taxon>Tracheophyta</taxon>
        <taxon>Spermatophyta</taxon>
        <taxon>Magnoliopsida</taxon>
        <taxon>eudicotyledons</taxon>
        <taxon>Gunneridae</taxon>
        <taxon>Pentapetalae</taxon>
        <taxon>asterids</taxon>
        <taxon>lamiids</taxon>
        <taxon>Solanales</taxon>
        <taxon>Solanaceae</taxon>
        <taxon>Solanoideae</taxon>
        <taxon>Solaneae</taxon>
        <taxon>Solanum</taxon>
    </lineage>
</organism>
<name>A0ABQ7UW87_SOLTU</name>
<dbReference type="Proteomes" id="UP000826656">
    <property type="component" value="Unassembled WGS sequence"/>
</dbReference>
<sequence length="92" mass="10753">MLGRHIPSSDILSSRLGCHLPSSDTLSSSWVVRLSKRYVGLSPPFKWHVTFELSRPSFKETRWVVTSFKVACYVQIRRLPFKRHVRLSHPFK</sequence>
<evidence type="ECO:0000313" key="1">
    <source>
        <dbReference type="EMBL" id="KAH0755698.1"/>
    </source>
</evidence>
<reference evidence="1 2" key="1">
    <citation type="journal article" date="2021" name="bioRxiv">
        <title>Chromosome-scale and haplotype-resolved genome assembly of a tetraploid potato cultivar.</title>
        <authorList>
            <person name="Sun H."/>
            <person name="Jiao W.-B."/>
            <person name="Krause K."/>
            <person name="Campoy J.A."/>
            <person name="Goel M."/>
            <person name="Folz-Donahue K."/>
            <person name="Kukat C."/>
            <person name="Huettel B."/>
            <person name="Schneeberger K."/>
        </authorList>
    </citation>
    <scope>NUCLEOTIDE SEQUENCE [LARGE SCALE GENOMIC DNA]</scope>
    <source>
        <strain evidence="1">SolTubOtavaFocal</strain>
        <tissue evidence="1">Leaves</tissue>
    </source>
</reference>
<keyword evidence="2" id="KW-1185">Reference proteome</keyword>
<evidence type="ECO:0000313" key="2">
    <source>
        <dbReference type="Proteomes" id="UP000826656"/>
    </source>
</evidence>